<dbReference type="EMBL" id="MU865295">
    <property type="protein sequence ID" value="KAK4230946.1"/>
    <property type="molecule type" value="Genomic_DNA"/>
</dbReference>
<reference evidence="2" key="2">
    <citation type="submission" date="2023-05" db="EMBL/GenBank/DDBJ databases">
        <authorList>
            <consortium name="Lawrence Berkeley National Laboratory"/>
            <person name="Steindorff A."/>
            <person name="Hensen N."/>
            <person name="Bonometti L."/>
            <person name="Westerberg I."/>
            <person name="Brannstrom I.O."/>
            <person name="Guillou S."/>
            <person name="Cros-Aarteil S."/>
            <person name="Calhoun S."/>
            <person name="Haridas S."/>
            <person name="Kuo A."/>
            <person name="Mondo S."/>
            <person name="Pangilinan J."/>
            <person name="Riley R."/>
            <person name="Labutti K."/>
            <person name="Andreopoulos B."/>
            <person name="Lipzen A."/>
            <person name="Chen C."/>
            <person name="Yanf M."/>
            <person name="Daum C."/>
            <person name="Ng V."/>
            <person name="Clum A."/>
            <person name="Ohm R."/>
            <person name="Martin F."/>
            <person name="Silar P."/>
            <person name="Natvig D."/>
            <person name="Lalanne C."/>
            <person name="Gautier V."/>
            <person name="Ament-Velasquez S.L."/>
            <person name="Kruys A."/>
            <person name="Hutchinson M.I."/>
            <person name="Powell A.J."/>
            <person name="Barry K."/>
            <person name="Miller A.N."/>
            <person name="Grigoriev I.V."/>
            <person name="Debuchy R."/>
            <person name="Gladieux P."/>
            <person name="Thoren M.H."/>
            <person name="Johannesson H."/>
        </authorList>
    </citation>
    <scope>NUCLEOTIDE SEQUENCE</scope>
    <source>
        <strain evidence="2">CBS 990.96</strain>
    </source>
</reference>
<protein>
    <submittedName>
        <fullName evidence="2">Uncharacterized protein</fullName>
    </submittedName>
</protein>
<accession>A0AAN7BWG5</accession>
<sequence>MFPTSSSSFISTFHFLKPIITRVRGQQTSSLPTMPSFRQQLELSNEELMLYQRNASELSALAERHGNLLSLSTSISGGIDVNGPEGLEAFVINSFEEIKKCETILERCSVKGITDRENIMWRKLRWMSVDKYLFGKGLKLVKKNDEGVRGLICALGFVGNIREEQEEEQERWQRQRHREIVVVHRPPEEDFTPGPMDERANPFDNCYAVISENSPSSSPVGSSTTAVSSGPTTTALATCMSSSVQDFDSDRVETNPFRLKRATPLSSFRSDNNGGQRQRNRIKVYEEVPLALDDGHFYHAAEQQPQRHPASATLPSREHGFDDDDEAQQQLARSHTHHGHHWREEKISSHSLPPGM</sequence>
<evidence type="ECO:0000313" key="2">
    <source>
        <dbReference type="EMBL" id="KAK4230946.1"/>
    </source>
</evidence>
<organism evidence="2 3">
    <name type="scientific">Podospora fimiseda</name>
    <dbReference type="NCBI Taxonomy" id="252190"/>
    <lineage>
        <taxon>Eukaryota</taxon>
        <taxon>Fungi</taxon>
        <taxon>Dikarya</taxon>
        <taxon>Ascomycota</taxon>
        <taxon>Pezizomycotina</taxon>
        <taxon>Sordariomycetes</taxon>
        <taxon>Sordariomycetidae</taxon>
        <taxon>Sordariales</taxon>
        <taxon>Podosporaceae</taxon>
        <taxon>Podospora</taxon>
    </lineage>
</organism>
<proteinExistence type="predicted"/>
<reference evidence="2" key="1">
    <citation type="journal article" date="2023" name="Mol. Phylogenet. Evol.">
        <title>Genome-scale phylogeny and comparative genomics of the fungal order Sordariales.</title>
        <authorList>
            <person name="Hensen N."/>
            <person name="Bonometti L."/>
            <person name="Westerberg I."/>
            <person name="Brannstrom I.O."/>
            <person name="Guillou S."/>
            <person name="Cros-Aarteil S."/>
            <person name="Calhoun S."/>
            <person name="Haridas S."/>
            <person name="Kuo A."/>
            <person name="Mondo S."/>
            <person name="Pangilinan J."/>
            <person name="Riley R."/>
            <person name="LaButti K."/>
            <person name="Andreopoulos B."/>
            <person name="Lipzen A."/>
            <person name="Chen C."/>
            <person name="Yan M."/>
            <person name="Daum C."/>
            <person name="Ng V."/>
            <person name="Clum A."/>
            <person name="Steindorff A."/>
            <person name="Ohm R.A."/>
            <person name="Martin F."/>
            <person name="Silar P."/>
            <person name="Natvig D.O."/>
            <person name="Lalanne C."/>
            <person name="Gautier V."/>
            <person name="Ament-Velasquez S.L."/>
            <person name="Kruys A."/>
            <person name="Hutchinson M.I."/>
            <person name="Powell A.J."/>
            <person name="Barry K."/>
            <person name="Miller A.N."/>
            <person name="Grigoriev I.V."/>
            <person name="Debuchy R."/>
            <person name="Gladieux P."/>
            <person name="Hiltunen Thoren M."/>
            <person name="Johannesson H."/>
        </authorList>
    </citation>
    <scope>NUCLEOTIDE SEQUENCE</scope>
    <source>
        <strain evidence="2">CBS 990.96</strain>
    </source>
</reference>
<evidence type="ECO:0000313" key="3">
    <source>
        <dbReference type="Proteomes" id="UP001301958"/>
    </source>
</evidence>
<gene>
    <name evidence="2" type="ORF">QBC38DRAFT_275477</name>
</gene>
<evidence type="ECO:0000256" key="1">
    <source>
        <dbReference type="SAM" id="MobiDB-lite"/>
    </source>
</evidence>
<comment type="caution">
    <text evidence="2">The sequence shown here is derived from an EMBL/GenBank/DDBJ whole genome shotgun (WGS) entry which is preliminary data.</text>
</comment>
<name>A0AAN7BWG5_9PEZI</name>
<dbReference type="AlphaFoldDB" id="A0AAN7BWG5"/>
<keyword evidence="3" id="KW-1185">Reference proteome</keyword>
<feature type="region of interest" description="Disordered" evidence="1">
    <location>
        <begin position="302"/>
        <end position="356"/>
    </location>
</feature>
<dbReference type="Proteomes" id="UP001301958">
    <property type="component" value="Unassembled WGS sequence"/>
</dbReference>